<proteinExistence type="predicted"/>
<sequence>MNIHDRCRYGVAFFLPATPLQWTGVDFSIGAGAGEGDLPP</sequence>
<accession>A0A0W8FHP8</accession>
<reference evidence="1" key="1">
    <citation type="journal article" date="2015" name="Proc. Natl. Acad. Sci. U.S.A.">
        <title>Networks of energetic and metabolic interactions define dynamics in microbial communities.</title>
        <authorList>
            <person name="Embree M."/>
            <person name="Liu J.K."/>
            <person name="Al-Bassam M.M."/>
            <person name="Zengler K."/>
        </authorList>
    </citation>
    <scope>NUCLEOTIDE SEQUENCE</scope>
</reference>
<evidence type="ECO:0000313" key="1">
    <source>
        <dbReference type="EMBL" id="KUG20428.1"/>
    </source>
</evidence>
<dbReference type="AlphaFoldDB" id="A0A0W8FHP8"/>
<dbReference type="EMBL" id="LNQE01001194">
    <property type="protein sequence ID" value="KUG20428.1"/>
    <property type="molecule type" value="Genomic_DNA"/>
</dbReference>
<organism evidence="1">
    <name type="scientific">hydrocarbon metagenome</name>
    <dbReference type="NCBI Taxonomy" id="938273"/>
    <lineage>
        <taxon>unclassified sequences</taxon>
        <taxon>metagenomes</taxon>
        <taxon>ecological metagenomes</taxon>
    </lineage>
</organism>
<name>A0A0W8FHP8_9ZZZZ</name>
<protein>
    <submittedName>
        <fullName evidence="1">Uncharacterized protein</fullName>
    </submittedName>
</protein>
<gene>
    <name evidence="1" type="ORF">ASZ90_009835</name>
</gene>
<comment type="caution">
    <text evidence="1">The sequence shown here is derived from an EMBL/GenBank/DDBJ whole genome shotgun (WGS) entry which is preliminary data.</text>
</comment>